<protein>
    <submittedName>
        <fullName evidence="1">DUF2071 domain-containing protein</fullName>
    </submittedName>
</protein>
<dbReference type="EMBL" id="JABANE010000185">
    <property type="protein sequence ID" value="NME72637.1"/>
    <property type="molecule type" value="Genomic_DNA"/>
</dbReference>
<evidence type="ECO:0000313" key="2">
    <source>
        <dbReference type="Proteomes" id="UP000576082"/>
    </source>
</evidence>
<keyword evidence="2" id="KW-1185">Reference proteome</keyword>
<dbReference type="Pfam" id="PF09844">
    <property type="entry name" value="DUF2071"/>
    <property type="match status" value="1"/>
</dbReference>
<dbReference type="Proteomes" id="UP000576082">
    <property type="component" value="Unassembled WGS sequence"/>
</dbReference>
<dbReference type="AlphaFoldDB" id="A0A7X9S1V7"/>
<sequence>MNFEAQLRERINKKPQKNKLNVHTLLEHFAIISYKVELHKIAPLIPDPFKLWTFESDGKTYALISAVTFKDKDFKFHNITSKPKFAFYQTNFRTYVIHKETNEYCAWFFGTNLGSFTHIIPKRLWKMPWEMADYTCDFKMENNSYSQYTMSFQSKTGKGIVDISCGDDEMQLLEGFESIDQQLFILTHPVEGYYLKHDNQLGTYEIWHPKMDLKMGQSNSLYFEFFERLGLVSKEEMMHPHSVLITPSIEFEIVLPPKAVNR</sequence>
<organism evidence="1 2">
    <name type="scientific">Flammeovirga aprica JL-4</name>
    <dbReference type="NCBI Taxonomy" id="694437"/>
    <lineage>
        <taxon>Bacteria</taxon>
        <taxon>Pseudomonadati</taxon>
        <taxon>Bacteroidota</taxon>
        <taxon>Cytophagia</taxon>
        <taxon>Cytophagales</taxon>
        <taxon>Flammeovirgaceae</taxon>
        <taxon>Flammeovirga</taxon>
    </lineage>
</organism>
<gene>
    <name evidence="1" type="ORF">HHU12_32055</name>
</gene>
<comment type="caution">
    <text evidence="1">The sequence shown here is derived from an EMBL/GenBank/DDBJ whole genome shotgun (WGS) entry which is preliminary data.</text>
</comment>
<evidence type="ECO:0000313" key="1">
    <source>
        <dbReference type="EMBL" id="NME72637.1"/>
    </source>
</evidence>
<dbReference type="InterPro" id="IPR018644">
    <property type="entry name" value="DUF2071"/>
</dbReference>
<proteinExistence type="predicted"/>
<name>A0A7X9S1V7_9BACT</name>
<dbReference type="RefSeq" id="WP_169660823.1">
    <property type="nucleotide sequence ID" value="NZ_JABANE010000185.1"/>
</dbReference>
<accession>A0A7X9S1V7</accession>
<reference evidence="1 2" key="1">
    <citation type="submission" date="2020-04" db="EMBL/GenBank/DDBJ databases">
        <title>Flammeovirga sp. SR4, a novel species isolated from seawater.</title>
        <authorList>
            <person name="Wang X."/>
        </authorList>
    </citation>
    <scope>NUCLEOTIDE SEQUENCE [LARGE SCALE GENOMIC DNA]</scope>
    <source>
        <strain evidence="1 2">ATCC 23126</strain>
    </source>
</reference>